<dbReference type="eggNOG" id="COG2608">
    <property type="taxonomic scope" value="Bacteria"/>
</dbReference>
<proteinExistence type="predicted"/>
<dbReference type="AlphaFoldDB" id="F4L5H1"/>
<dbReference type="RefSeq" id="WP_013765378.1">
    <property type="nucleotide sequence ID" value="NC_015510.1"/>
</dbReference>
<dbReference type="GO" id="GO:0046872">
    <property type="term" value="F:metal ion binding"/>
    <property type="evidence" value="ECO:0007669"/>
    <property type="project" value="InterPro"/>
</dbReference>
<sequence>MESFKFKTNINCGSCIKAVTGFINEVEGIESWEVDTQNPDKILSVEGKDLQADRIMDAVKDAGFEIVELVEC</sequence>
<gene>
    <name evidence="2" type="ordered locus">Halhy_2971</name>
</gene>
<dbReference type="Pfam" id="PF00403">
    <property type="entry name" value="HMA"/>
    <property type="match status" value="1"/>
</dbReference>
<protein>
    <submittedName>
        <fullName evidence="2">Protein containing heavy-metal-associated domain protein</fullName>
    </submittedName>
</protein>
<dbReference type="Gene3D" id="3.30.70.100">
    <property type="match status" value="1"/>
</dbReference>
<dbReference type="PROSITE" id="PS50846">
    <property type="entry name" value="HMA_2"/>
    <property type="match status" value="1"/>
</dbReference>
<reference evidence="2 3" key="1">
    <citation type="journal article" date="2011" name="Stand. Genomic Sci.">
        <title>Complete genome sequence of Haliscomenobacter hydrossis type strain (O).</title>
        <authorList>
            <consortium name="US DOE Joint Genome Institute (JGI-PGF)"/>
            <person name="Daligault H."/>
            <person name="Lapidus A."/>
            <person name="Zeytun A."/>
            <person name="Nolan M."/>
            <person name="Lucas S."/>
            <person name="Del Rio T.G."/>
            <person name="Tice H."/>
            <person name="Cheng J.F."/>
            <person name="Tapia R."/>
            <person name="Han C."/>
            <person name="Goodwin L."/>
            <person name="Pitluck S."/>
            <person name="Liolios K."/>
            <person name="Pagani I."/>
            <person name="Ivanova N."/>
            <person name="Huntemann M."/>
            <person name="Mavromatis K."/>
            <person name="Mikhailova N."/>
            <person name="Pati A."/>
            <person name="Chen A."/>
            <person name="Palaniappan K."/>
            <person name="Land M."/>
            <person name="Hauser L."/>
            <person name="Brambilla E.M."/>
            <person name="Rohde M."/>
            <person name="Verbarg S."/>
            <person name="Goker M."/>
            <person name="Bristow J."/>
            <person name="Eisen J.A."/>
            <person name="Markowitz V."/>
            <person name="Hugenholtz P."/>
            <person name="Kyrpides N.C."/>
            <person name="Klenk H.P."/>
            <person name="Woyke T."/>
        </authorList>
    </citation>
    <scope>NUCLEOTIDE SEQUENCE [LARGE SCALE GENOMIC DNA]</scope>
    <source>
        <strain evidence="3">ATCC 27775 / DSM 1100 / LMG 10767 / O</strain>
    </source>
</reference>
<accession>F4L5H1</accession>
<dbReference type="EMBL" id="CP002691">
    <property type="protein sequence ID" value="AEE50835.1"/>
    <property type="molecule type" value="Genomic_DNA"/>
</dbReference>
<dbReference type="SUPFAM" id="SSF55008">
    <property type="entry name" value="HMA, heavy metal-associated domain"/>
    <property type="match status" value="1"/>
</dbReference>
<dbReference type="Proteomes" id="UP000008461">
    <property type="component" value="Chromosome"/>
</dbReference>
<dbReference type="CDD" id="cd00371">
    <property type="entry name" value="HMA"/>
    <property type="match status" value="1"/>
</dbReference>
<evidence type="ECO:0000313" key="2">
    <source>
        <dbReference type="EMBL" id="AEE50835.1"/>
    </source>
</evidence>
<dbReference type="KEGG" id="hhy:Halhy_2971"/>
<dbReference type="OrthoDB" id="677920at2"/>
<dbReference type="InterPro" id="IPR006121">
    <property type="entry name" value="HMA_dom"/>
</dbReference>
<dbReference type="InterPro" id="IPR036163">
    <property type="entry name" value="HMA_dom_sf"/>
</dbReference>
<dbReference type="STRING" id="760192.Halhy_2971"/>
<evidence type="ECO:0000313" key="3">
    <source>
        <dbReference type="Proteomes" id="UP000008461"/>
    </source>
</evidence>
<evidence type="ECO:0000259" key="1">
    <source>
        <dbReference type="PROSITE" id="PS50846"/>
    </source>
</evidence>
<name>F4L5H1_HALH1</name>
<dbReference type="HOGENOM" id="CLU_134973_7_3_10"/>
<organism evidence="2 3">
    <name type="scientific">Haliscomenobacter hydrossis (strain ATCC 27775 / DSM 1100 / LMG 10767 / O)</name>
    <dbReference type="NCBI Taxonomy" id="760192"/>
    <lineage>
        <taxon>Bacteria</taxon>
        <taxon>Pseudomonadati</taxon>
        <taxon>Bacteroidota</taxon>
        <taxon>Saprospiria</taxon>
        <taxon>Saprospirales</taxon>
        <taxon>Haliscomenobacteraceae</taxon>
        <taxon>Haliscomenobacter</taxon>
    </lineage>
</organism>
<reference key="2">
    <citation type="submission" date="2011-04" db="EMBL/GenBank/DDBJ databases">
        <title>Complete sequence of chromosome of Haliscomenobacter hydrossis DSM 1100.</title>
        <authorList>
            <consortium name="US DOE Joint Genome Institute (JGI-PGF)"/>
            <person name="Lucas S."/>
            <person name="Han J."/>
            <person name="Lapidus A."/>
            <person name="Bruce D."/>
            <person name="Goodwin L."/>
            <person name="Pitluck S."/>
            <person name="Peters L."/>
            <person name="Kyrpides N."/>
            <person name="Mavromatis K."/>
            <person name="Ivanova N."/>
            <person name="Ovchinnikova G."/>
            <person name="Pagani I."/>
            <person name="Daligault H."/>
            <person name="Detter J.C."/>
            <person name="Han C."/>
            <person name="Land M."/>
            <person name="Hauser L."/>
            <person name="Markowitz V."/>
            <person name="Cheng J.-F."/>
            <person name="Hugenholtz P."/>
            <person name="Woyke T."/>
            <person name="Wu D."/>
            <person name="Verbarg S."/>
            <person name="Frueling A."/>
            <person name="Brambilla E."/>
            <person name="Klenk H.-P."/>
            <person name="Eisen J.A."/>
        </authorList>
    </citation>
    <scope>NUCLEOTIDE SEQUENCE</scope>
    <source>
        <strain>DSM 1100</strain>
    </source>
</reference>
<feature type="domain" description="HMA" evidence="1">
    <location>
        <begin position="1"/>
        <end position="67"/>
    </location>
</feature>
<keyword evidence="3" id="KW-1185">Reference proteome</keyword>